<dbReference type="PANTHER" id="PTHR24208">
    <property type="entry name" value="LIM/HOMEOBOX PROTEIN LHX"/>
    <property type="match status" value="1"/>
</dbReference>
<dbReference type="CDD" id="cd00086">
    <property type="entry name" value="homeodomain"/>
    <property type="match status" value="1"/>
</dbReference>
<evidence type="ECO:0000313" key="10">
    <source>
        <dbReference type="Proteomes" id="UP001151518"/>
    </source>
</evidence>
<evidence type="ECO:0000256" key="6">
    <source>
        <dbReference type="RuleBase" id="RU000682"/>
    </source>
</evidence>
<dbReference type="InterPro" id="IPR050453">
    <property type="entry name" value="LIM_Homeobox_TF"/>
</dbReference>
<evidence type="ECO:0000256" key="7">
    <source>
        <dbReference type="SAM" id="MobiDB-lite"/>
    </source>
</evidence>
<dbReference type="OrthoDB" id="6159439at2759"/>
<organism evidence="9 10">
    <name type="scientific">Coemansia spiralis</name>
    <dbReference type="NCBI Taxonomy" id="417178"/>
    <lineage>
        <taxon>Eukaryota</taxon>
        <taxon>Fungi</taxon>
        <taxon>Fungi incertae sedis</taxon>
        <taxon>Zoopagomycota</taxon>
        <taxon>Kickxellomycotina</taxon>
        <taxon>Kickxellomycetes</taxon>
        <taxon>Kickxellales</taxon>
        <taxon>Kickxellaceae</taxon>
        <taxon>Coemansia</taxon>
    </lineage>
</organism>
<comment type="caution">
    <text evidence="9">The sequence shown here is derived from an EMBL/GenBank/DDBJ whole genome shotgun (WGS) entry which is preliminary data.</text>
</comment>
<comment type="subcellular location">
    <subcellularLocation>
        <location evidence="1 5 6">Nucleus</location>
    </subcellularLocation>
</comment>
<dbReference type="InterPro" id="IPR009057">
    <property type="entry name" value="Homeodomain-like_sf"/>
</dbReference>
<feature type="region of interest" description="Disordered" evidence="7">
    <location>
        <begin position="641"/>
        <end position="662"/>
    </location>
</feature>
<evidence type="ECO:0000256" key="5">
    <source>
        <dbReference type="PROSITE-ProRule" id="PRU00108"/>
    </source>
</evidence>
<dbReference type="Pfam" id="PF00046">
    <property type="entry name" value="Homeodomain"/>
    <property type="match status" value="1"/>
</dbReference>
<proteinExistence type="predicted"/>
<dbReference type="PROSITE" id="PS50071">
    <property type="entry name" value="HOMEOBOX_2"/>
    <property type="match status" value="1"/>
</dbReference>
<gene>
    <name evidence="9" type="ORF">GGI25_000398</name>
</gene>
<keyword evidence="2 5" id="KW-0238">DNA-binding</keyword>
<dbReference type="AlphaFoldDB" id="A0A9W8GEC8"/>
<feature type="region of interest" description="Disordered" evidence="7">
    <location>
        <begin position="1"/>
        <end position="25"/>
    </location>
</feature>
<evidence type="ECO:0000256" key="3">
    <source>
        <dbReference type="ARBA" id="ARBA00023155"/>
    </source>
</evidence>
<dbReference type="SMART" id="SM00389">
    <property type="entry name" value="HOX"/>
    <property type="match status" value="1"/>
</dbReference>
<dbReference type="GO" id="GO:0000981">
    <property type="term" value="F:DNA-binding transcription factor activity, RNA polymerase II-specific"/>
    <property type="evidence" value="ECO:0007669"/>
    <property type="project" value="TreeGrafter"/>
</dbReference>
<reference evidence="9" key="1">
    <citation type="submission" date="2022-07" db="EMBL/GenBank/DDBJ databases">
        <title>Phylogenomic reconstructions and comparative analyses of Kickxellomycotina fungi.</title>
        <authorList>
            <person name="Reynolds N.K."/>
            <person name="Stajich J.E."/>
            <person name="Barry K."/>
            <person name="Grigoriev I.V."/>
            <person name="Crous P."/>
            <person name="Smith M.E."/>
        </authorList>
    </citation>
    <scope>NUCLEOTIDE SEQUENCE</scope>
    <source>
        <strain evidence="9">NRRL 3115</strain>
    </source>
</reference>
<dbReference type="Gene3D" id="1.10.10.60">
    <property type="entry name" value="Homeodomain-like"/>
    <property type="match status" value="1"/>
</dbReference>
<feature type="region of interest" description="Disordered" evidence="7">
    <location>
        <begin position="422"/>
        <end position="507"/>
    </location>
</feature>
<keyword evidence="4 5" id="KW-0539">Nucleus</keyword>
<protein>
    <recommendedName>
        <fullName evidence="8">Homeobox domain-containing protein</fullName>
    </recommendedName>
</protein>
<evidence type="ECO:0000313" key="9">
    <source>
        <dbReference type="EMBL" id="KAJ2680763.1"/>
    </source>
</evidence>
<dbReference type="Proteomes" id="UP001151518">
    <property type="component" value="Unassembled WGS sequence"/>
</dbReference>
<evidence type="ECO:0000256" key="2">
    <source>
        <dbReference type="ARBA" id="ARBA00023125"/>
    </source>
</evidence>
<feature type="DNA-binding region" description="Homeobox" evidence="5">
    <location>
        <begin position="185"/>
        <end position="244"/>
    </location>
</feature>
<accession>A0A9W8GEC8</accession>
<dbReference type="InterPro" id="IPR001356">
    <property type="entry name" value="HD"/>
</dbReference>
<dbReference type="PANTHER" id="PTHR24208:SF166">
    <property type="entry name" value="LIM HOMEOBOX TRANSCRIPTION FACTOR 1 ALPHA, ISOFORM B"/>
    <property type="match status" value="1"/>
</dbReference>
<evidence type="ECO:0000256" key="4">
    <source>
        <dbReference type="ARBA" id="ARBA00023242"/>
    </source>
</evidence>
<dbReference type="EMBL" id="JANBTW010000003">
    <property type="protein sequence ID" value="KAJ2680763.1"/>
    <property type="molecule type" value="Genomic_DNA"/>
</dbReference>
<feature type="compositionally biased region" description="Polar residues" evidence="7">
    <location>
        <begin position="422"/>
        <end position="432"/>
    </location>
</feature>
<sequence>MDPLPSHITNNATWESPQMQQRPTPSITQQAPFHLHQKNTPFYHFSQGQHQDTISRVNNIFLNDNNLAGNPAMSLGHIDDSIPSAGLLPNSHHSVTSFLSLASPTSSIMLGLDFNTTEPNNVVAASSHQLVSVPGAHDSNSMNNENTDQYPHMPSAIDQEDPSGAHSSNDGFEQSGSPDPNEEYSGKKRNRLRPEQTRRLMEVFEKTPKPDSEMRKILGRQLDMTPRTVQIWFQNRRAKLKRESNTVNLMKGSVYAASGIFDSQSNRLTYTRAYMNRRPNARVASEGYTQMRNIHGFEPYPHDIVHGLPLQSPSQISIPVNLQLQSPFQSFQGTSASANSNTTPHMLGHSAMGIPAGQDHGTEALAYAAGNDSSNPAGDILSSGFLGNPSSGPAVGQPYSGSISSLSPASTMALNAQGNLSQVPMHQQQQHAYRNPQFAHNSHTRTRSFTADSHTLSNLGRGLPPSDSGGMATSQHNNAASGSSLNFQQHSMNGHGPPSLLASSDGVPTAEALLESRRRHLNDLMIINQTHAARGIRTSETATSAPFGMSTEASESDESSRPLLFSNLAGMGVQNVGVLQSPSLSTAPKSSSVAELFANIGNGSGTLATPVSSATAQSVGLTVNTNFGDISKAIMTSMRAPQPLSSSSSNGNLVNTQEDAEKAHGANNSLVEGFGGSAIDTSDTHYQFLNSLLLECNALGFLNENNSYGQNHPKSSDGASSPQLSATPNAPTSLAGSLGSSIATGSISDAQISQNSLANVLFPGSNICGSSVNEMLSASSTSFVREFSATGQSSTGSSASSESSIAMPNVGGTESFLITSASNPTSPLYSSKSIADAVALMHAPVPEPSSSQSKPSSANQVISVARNEVPGQRDLMIEQMSYPAM</sequence>
<dbReference type="GO" id="GO:0000977">
    <property type="term" value="F:RNA polymerase II transcription regulatory region sequence-specific DNA binding"/>
    <property type="evidence" value="ECO:0007669"/>
    <property type="project" value="TreeGrafter"/>
</dbReference>
<evidence type="ECO:0000256" key="1">
    <source>
        <dbReference type="ARBA" id="ARBA00004123"/>
    </source>
</evidence>
<feature type="compositionally biased region" description="Polar residues" evidence="7">
    <location>
        <begin position="138"/>
        <end position="149"/>
    </location>
</feature>
<feature type="domain" description="Homeobox" evidence="8">
    <location>
        <begin position="183"/>
        <end position="243"/>
    </location>
</feature>
<evidence type="ECO:0000259" key="8">
    <source>
        <dbReference type="PROSITE" id="PS50071"/>
    </source>
</evidence>
<feature type="compositionally biased region" description="Polar residues" evidence="7">
    <location>
        <begin position="471"/>
        <end position="492"/>
    </location>
</feature>
<feature type="compositionally biased region" description="Polar residues" evidence="7">
    <location>
        <begin position="7"/>
        <end position="25"/>
    </location>
</feature>
<feature type="region of interest" description="Disordered" evidence="7">
    <location>
        <begin position="709"/>
        <end position="733"/>
    </location>
</feature>
<feature type="region of interest" description="Disordered" evidence="7">
    <location>
        <begin position="133"/>
        <end position="198"/>
    </location>
</feature>
<feature type="region of interest" description="Disordered" evidence="7">
    <location>
        <begin position="537"/>
        <end position="558"/>
    </location>
</feature>
<feature type="compositionally biased region" description="Polar residues" evidence="7">
    <location>
        <begin position="165"/>
        <end position="178"/>
    </location>
</feature>
<keyword evidence="3 5" id="KW-0371">Homeobox</keyword>
<name>A0A9W8GEC8_9FUNG</name>
<dbReference type="GO" id="GO:0005634">
    <property type="term" value="C:nucleus"/>
    <property type="evidence" value="ECO:0007669"/>
    <property type="project" value="UniProtKB-SubCell"/>
</dbReference>
<dbReference type="SUPFAM" id="SSF46689">
    <property type="entry name" value="Homeodomain-like"/>
    <property type="match status" value="1"/>
</dbReference>
<feature type="compositionally biased region" description="Polar residues" evidence="7">
    <location>
        <begin position="447"/>
        <end position="458"/>
    </location>
</feature>